<comment type="similarity">
    <text evidence="3">Belongs to the acetyltransferase family. RimJ subfamily.</text>
</comment>
<evidence type="ECO:0000256" key="2">
    <source>
        <dbReference type="ARBA" id="ARBA00023315"/>
    </source>
</evidence>
<keyword evidence="2 5" id="KW-0012">Acyltransferase</keyword>
<dbReference type="RefSeq" id="WP_182080755.1">
    <property type="nucleotide sequence ID" value="NZ_CP063356.2"/>
</dbReference>
<sequence length="187" mass="21554">MFFETDRLYLRPFEPDDAKTVQALTSDKDLARTTLHIPYPYPEGYADHWITSCSEKMKKGSSYSFAIILKGTMELVGCLTLNIALNHNRGELAYWIGKPYWDNGYATEASKKIIDYAFCELDLNRIWASVMDKNQASIEVMKKSGLLYEGKFPQHVLKWGHYEDVAYYGLVKAQYKKIKQQNEAAQV</sequence>
<dbReference type="SUPFAM" id="SSF55729">
    <property type="entry name" value="Acyl-CoA N-acyltransferases (Nat)"/>
    <property type="match status" value="1"/>
</dbReference>
<evidence type="ECO:0000313" key="5">
    <source>
        <dbReference type="EMBL" id="QOY35710.1"/>
    </source>
</evidence>
<dbReference type="AlphaFoldDB" id="A0A7S7L7B0"/>
<protein>
    <submittedName>
        <fullName evidence="5">GNAT family N-acetyltransferase</fullName>
        <ecNumber evidence="5">2.3.-.-</ecNumber>
    </submittedName>
</protein>
<dbReference type="PANTHER" id="PTHR43792">
    <property type="entry name" value="GNAT FAMILY, PUTATIVE (AFU_ORTHOLOGUE AFUA_3G00765)-RELATED-RELATED"/>
    <property type="match status" value="1"/>
</dbReference>
<dbReference type="KEGG" id="aia:AWH56_024100"/>
<name>A0A7S7L7B0_9BACI</name>
<dbReference type="InterPro" id="IPR000182">
    <property type="entry name" value="GNAT_dom"/>
</dbReference>
<accession>A0A7S7L7B0</accession>
<gene>
    <name evidence="5" type="ORF">AWH56_024100</name>
</gene>
<keyword evidence="6" id="KW-1185">Reference proteome</keyword>
<evidence type="ECO:0000259" key="4">
    <source>
        <dbReference type="PROSITE" id="PS51186"/>
    </source>
</evidence>
<dbReference type="PANTHER" id="PTHR43792:SF8">
    <property type="entry name" value="[RIBOSOMAL PROTEIN US5]-ALANINE N-ACETYLTRANSFERASE"/>
    <property type="match status" value="1"/>
</dbReference>
<dbReference type="EC" id="2.3.-.-" evidence="5"/>
<dbReference type="EMBL" id="CP063356">
    <property type="protein sequence ID" value="QOY35710.1"/>
    <property type="molecule type" value="Genomic_DNA"/>
</dbReference>
<evidence type="ECO:0000256" key="1">
    <source>
        <dbReference type="ARBA" id="ARBA00022679"/>
    </source>
</evidence>
<keyword evidence="1 5" id="KW-0808">Transferase</keyword>
<dbReference type="Proteomes" id="UP000180175">
    <property type="component" value="Chromosome"/>
</dbReference>
<dbReference type="InterPro" id="IPR051531">
    <property type="entry name" value="N-acetyltransferase"/>
</dbReference>
<reference evidence="5 6" key="2">
    <citation type="journal article" date="2019" name="Int. J. Syst. Evol. Microbiol.">
        <title>Anaerobacillus isosaccharinicus sp. nov., an alkaliphilic bacterium which degrades isosaccharinic acid.</title>
        <authorList>
            <person name="Bassil N.M."/>
            <person name="Lloyd J.R."/>
        </authorList>
    </citation>
    <scope>NUCLEOTIDE SEQUENCE [LARGE SCALE GENOMIC DNA]</scope>
    <source>
        <strain evidence="5 6">NB2006</strain>
    </source>
</reference>
<dbReference type="Pfam" id="PF13302">
    <property type="entry name" value="Acetyltransf_3"/>
    <property type="match status" value="1"/>
</dbReference>
<dbReference type="PROSITE" id="PS51186">
    <property type="entry name" value="GNAT"/>
    <property type="match status" value="1"/>
</dbReference>
<dbReference type="Gene3D" id="3.40.630.30">
    <property type="match status" value="1"/>
</dbReference>
<proteinExistence type="inferred from homology"/>
<dbReference type="GO" id="GO:0016747">
    <property type="term" value="F:acyltransferase activity, transferring groups other than amino-acyl groups"/>
    <property type="evidence" value="ECO:0007669"/>
    <property type="project" value="InterPro"/>
</dbReference>
<evidence type="ECO:0000313" key="6">
    <source>
        <dbReference type="Proteomes" id="UP000180175"/>
    </source>
</evidence>
<evidence type="ECO:0000256" key="3">
    <source>
        <dbReference type="ARBA" id="ARBA00038502"/>
    </source>
</evidence>
<organism evidence="5 6">
    <name type="scientific">Anaerobacillus isosaccharinicus</name>
    <dbReference type="NCBI Taxonomy" id="1532552"/>
    <lineage>
        <taxon>Bacteria</taxon>
        <taxon>Bacillati</taxon>
        <taxon>Bacillota</taxon>
        <taxon>Bacilli</taxon>
        <taxon>Bacillales</taxon>
        <taxon>Bacillaceae</taxon>
        <taxon>Anaerobacillus</taxon>
    </lineage>
</organism>
<reference evidence="5 6" key="1">
    <citation type="journal article" date="2017" name="Genome Announc.">
        <title>Draft Genome Sequences of Four Alkaliphilic Bacteria Belonging to the Anaerobacillus Genus.</title>
        <authorList>
            <person name="Bassil N.M."/>
            <person name="Lloyd J.R."/>
        </authorList>
    </citation>
    <scope>NUCLEOTIDE SEQUENCE [LARGE SCALE GENOMIC DNA]</scope>
    <source>
        <strain evidence="5 6">NB2006</strain>
    </source>
</reference>
<dbReference type="InterPro" id="IPR016181">
    <property type="entry name" value="Acyl_CoA_acyltransferase"/>
</dbReference>
<feature type="domain" description="N-acetyltransferase" evidence="4">
    <location>
        <begin position="8"/>
        <end position="169"/>
    </location>
</feature>